<dbReference type="PANTHER" id="PTHR47359:SF3">
    <property type="entry name" value="NLP_P60 DOMAIN-CONTAINING PROTEIN-RELATED"/>
    <property type="match status" value="1"/>
</dbReference>
<protein>
    <recommendedName>
        <fullName evidence="7">Lysozyme</fullName>
        <ecNumber evidence="7">3.2.1.17</ecNumber>
    </recommendedName>
</protein>
<evidence type="ECO:0000259" key="8">
    <source>
        <dbReference type="PROSITE" id="PS51935"/>
    </source>
</evidence>
<comment type="caution">
    <text evidence="9">The sequence shown here is derived from an EMBL/GenBank/DDBJ whole genome shotgun (WGS) entry which is preliminary data.</text>
</comment>
<evidence type="ECO:0000256" key="7">
    <source>
        <dbReference type="RuleBase" id="RU003788"/>
    </source>
</evidence>
<feature type="domain" description="NlpC/P60" evidence="8">
    <location>
        <begin position="161"/>
        <end position="287"/>
    </location>
</feature>
<sequence length="457" mass="51475">MPSFAEAQQEQLKIRNTVKKSLNLDNGTEDEEEVIINNTITAAESIKNRYGIRQQIVTVNSNEDSYIKAMRILTDNCKPKEDIEVECIGDLDYRVGFGVHVQIPFLSQYTDCLMYIKSVDHDWKPNGMFISKLILTPSRVMDEQDWSDTTESNDSDSSGNSDLWNKIYLLLKQQIGKPYVWSAAGPDSFDCSGLVYYCYNQFSDEIGEKIDRTTYDQVKQGTKVDESNMDEWEPGDLVFPHAGHVVVYVGNGQCIEALQKGTNVMIHDYSRKTTYAVRRVLPEAKESTSTLSNDFSKGNSYASTKYIEWLEDKEGFRAKVYNDGVGVPTIGYGCTAAVTSILGFNPISKGTCTQLEAEQWLIKILNYYGEILKKKLKVLNVSLVQCKVDALLDACYYSPSWLYNNNHNLWKLIKGENGVTAKQAFASLLGSNALSGNFTRANQLADMWTKGTYTKGY</sequence>
<dbReference type="Proteomes" id="UP001189143">
    <property type="component" value="Unassembled WGS sequence"/>
</dbReference>
<organism evidence="9 10">
    <name type="scientific">Clostridium neonatale</name>
    <dbReference type="NCBI Taxonomy" id="137838"/>
    <lineage>
        <taxon>Bacteria</taxon>
        <taxon>Bacillati</taxon>
        <taxon>Bacillota</taxon>
        <taxon>Clostridia</taxon>
        <taxon>Eubacteriales</taxon>
        <taxon>Clostridiaceae</taxon>
        <taxon>Clostridium</taxon>
    </lineage>
</organism>
<dbReference type="EMBL" id="CAMTCP010000276">
    <property type="protein sequence ID" value="CAI3681023.1"/>
    <property type="molecule type" value="Genomic_DNA"/>
</dbReference>
<dbReference type="InterPro" id="IPR023347">
    <property type="entry name" value="Lysozyme_dom_sf"/>
</dbReference>
<dbReference type="Gene3D" id="3.90.1720.10">
    <property type="entry name" value="endopeptidase domain like (from Nostoc punctiforme)"/>
    <property type="match status" value="1"/>
</dbReference>
<dbReference type="SUPFAM" id="SSF54001">
    <property type="entry name" value="Cysteine proteinases"/>
    <property type="match status" value="1"/>
</dbReference>
<comment type="similarity">
    <text evidence="7">Belongs to the glycosyl hydrolase 24 family.</text>
</comment>
<keyword evidence="4" id="KW-0645">Protease</keyword>
<dbReference type="EC" id="3.2.1.17" evidence="7"/>
<evidence type="ECO:0000256" key="3">
    <source>
        <dbReference type="ARBA" id="ARBA00022638"/>
    </source>
</evidence>
<gene>
    <name evidence="9" type="ORF">CNEO2_750029</name>
</gene>
<dbReference type="GO" id="GO:0006508">
    <property type="term" value="P:proteolysis"/>
    <property type="evidence" value="ECO:0007669"/>
    <property type="project" value="UniProtKB-KW"/>
</dbReference>
<dbReference type="GO" id="GO:0008234">
    <property type="term" value="F:cysteine-type peptidase activity"/>
    <property type="evidence" value="ECO:0007669"/>
    <property type="project" value="UniProtKB-KW"/>
</dbReference>
<keyword evidence="3 7" id="KW-0081">Bacteriolytic enzyme</keyword>
<keyword evidence="7 9" id="KW-0326">Glycosidase</keyword>
<dbReference type="InterPro" id="IPR002196">
    <property type="entry name" value="Glyco_hydro_24"/>
</dbReference>
<keyword evidence="6" id="KW-0788">Thiol protease</keyword>
<dbReference type="InterPro" id="IPR051794">
    <property type="entry name" value="PG_Endopeptidase_C40"/>
</dbReference>
<evidence type="ECO:0000313" key="9">
    <source>
        <dbReference type="EMBL" id="CAI3681023.1"/>
    </source>
</evidence>
<evidence type="ECO:0000256" key="1">
    <source>
        <dbReference type="ARBA" id="ARBA00007074"/>
    </source>
</evidence>
<dbReference type="GO" id="GO:0009253">
    <property type="term" value="P:peptidoglycan catabolic process"/>
    <property type="evidence" value="ECO:0007669"/>
    <property type="project" value="InterPro"/>
</dbReference>
<evidence type="ECO:0000313" key="10">
    <source>
        <dbReference type="Proteomes" id="UP001189143"/>
    </source>
</evidence>
<dbReference type="GO" id="GO:0031640">
    <property type="term" value="P:killing of cells of another organism"/>
    <property type="evidence" value="ECO:0007669"/>
    <property type="project" value="UniProtKB-KW"/>
</dbReference>
<dbReference type="GO" id="GO:0003796">
    <property type="term" value="F:lysozyme activity"/>
    <property type="evidence" value="ECO:0007669"/>
    <property type="project" value="UniProtKB-EC"/>
</dbReference>
<dbReference type="Pfam" id="PF00877">
    <property type="entry name" value="NLPC_P60"/>
    <property type="match status" value="1"/>
</dbReference>
<dbReference type="InterPro" id="IPR038765">
    <property type="entry name" value="Papain-like_cys_pep_sf"/>
</dbReference>
<reference evidence="9" key="1">
    <citation type="submission" date="2022-10" db="EMBL/GenBank/DDBJ databases">
        <authorList>
            <person name="Aires J."/>
            <person name="Mesa V."/>
        </authorList>
    </citation>
    <scope>NUCLEOTIDE SEQUENCE</scope>
    <source>
        <strain evidence="9">Clostridium neonatale JD116</strain>
    </source>
</reference>
<dbReference type="SUPFAM" id="SSF53955">
    <property type="entry name" value="Lysozyme-like"/>
    <property type="match status" value="1"/>
</dbReference>
<accession>A0AAD1YJ88</accession>
<dbReference type="GO" id="GO:0016998">
    <property type="term" value="P:cell wall macromolecule catabolic process"/>
    <property type="evidence" value="ECO:0007669"/>
    <property type="project" value="InterPro"/>
</dbReference>
<dbReference type="GO" id="GO:0042742">
    <property type="term" value="P:defense response to bacterium"/>
    <property type="evidence" value="ECO:0007669"/>
    <property type="project" value="UniProtKB-KW"/>
</dbReference>
<dbReference type="InterPro" id="IPR023346">
    <property type="entry name" value="Lysozyme-like_dom_sf"/>
</dbReference>
<dbReference type="PANTHER" id="PTHR47359">
    <property type="entry name" value="PEPTIDOGLYCAN DL-ENDOPEPTIDASE CWLO"/>
    <property type="match status" value="1"/>
</dbReference>
<dbReference type="InterPro" id="IPR000064">
    <property type="entry name" value="NLP_P60_dom"/>
</dbReference>
<dbReference type="RefSeq" id="WP_230141407.1">
    <property type="nucleotide sequence ID" value="NZ_CAKJVF010000166.1"/>
</dbReference>
<proteinExistence type="inferred from homology"/>
<evidence type="ECO:0000256" key="4">
    <source>
        <dbReference type="ARBA" id="ARBA00022670"/>
    </source>
</evidence>
<name>A0AAD1YJ88_9CLOT</name>
<evidence type="ECO:0000256" key="6">
    <source>
        <dbReference type="ARBA" id="ARBA00022807"/>
    </source>
</evidence>
<dbReference type="AlphaFoldDB" id="A0AAD1YJ88"/>
<dbReference type="Pfam" id="PF24032">
    <property type="entry name" value="YQBQ"/>
    <property type="match status" value="1"/>
</dbReference>
<dbReference type="Gene3D" id="1.10.530.40">
    <property type="match status" value="1"/>
</dbReference>
<dbReference type="Pfam" id="PF00959">
    <property type="entry name" value="Phage_lysozyme"/>
    <property type="match status" value="1"/>
</dbReference>
<keyword evidence="2 7" id="KW-0929">Antimicrobial</keyword>
<keyword evidence="5 7" id="KW-0378">Hydrolase</keyword>
<evidence type="ECO:0000256" key="2">
    <source>
        <dbReference type="ARBA" id="ARBA00022529"/>
    </source>
</evidence>
<evidence type="ECO:0000256" key="5">
    <source>
        <dbReference type="ARBA" id="ARBA00022801"/>
    </source>
</evidence>
<dbReference type="PROSITE" id="PS51935">
    <property type="entry name" value="NLPC_P60"/>
    <property type="match status" value="1"/>
</dbReference>
<comment type="catalytic activity">
    <reaction evidence="7">
        <text>Hydrolysis of (1-&gt;4)-beta-linkages between N-acetylmuramic acid and N-acetyl-D-glucosamine residues in a peptidoglycan and between N-acetyl-D-glucosamine residues in chitodextrins.</text>
        <dbReference type="EC" id="3.2.1.17"/>
    </reaction>
</comment>
<comment type="similarity">
    <text evidence="1">Belongs to the peptidase C40 family.</text>
</comment>
<dbReference type="InterPro" id="IPR056937">
    <property type="entry name" value="YqbQ/XkdQ"/>
</dbReference>